<organism evidence="3 4">
    <name type="scientific">Symbiodinium natans</name>
    <dbReference type="NCBI Taxonomy" id="878477"/>
    <lineage>
        <taxon>Eukaryota</taxon>
        <taxon>Sar</taxon>
        <taxon>Alveolata</taxon>
        <taxon>Dinophyceae</taxon>
        <taxon>Suessiales</taxon>
        <taxon>Symbiodiniaceae</taxon>
        <taxon>Symbiodinium</taxon>
    </lineage>
</organism>
<gene>
    <name evidence="3" type="primary">Snapc3</name>
    <name evidence="3" type="ORF">SNAT2548_LOCUS9191</name>
</gene>
<name>A0A812KS44_9DINO</name>
<feature type="domain" description="Alpha-2-macroglobulin bait region" evidence="2">
    <location>
        <begin position="107"/>
        <end position="264"/>
    </location>
</feature>
<evidence type="ECO:0000313" key="4">
    <source>
        <dbReference type="Proteomes" id="UP000604046"/>
    </source>
</evidence>
<evidence type="ECO:0000256" key="1">
    <source>
        <dbReference type="SAM" id="MobiDB-lite"/>
    </source>
</evidence>
<dbReference type="OrthoDB" id="430492at2759"/>
<comment type="caution">
    <text evidence="3">The sequence shown here is derived from an EMBL/GenBank/DDBJ whole genome shotgun (WGS) entry which is preliminary data.</text>
</comment>
<protein>
    <submittedName>
        <fullName evidence="3">Snapc3 protein</fullName>
    </submittedName>
</protein>
<dbReference type="PANTHER" id="PTHR40094">
    <property type="entry name" value="ALPHA-2-MACROGLOBULIN HOMOLOG"/>
    <property type="match status" value="1"/>
</dbReference>
<sequence length="1309" mass="141423">MIPFPVDDEPGAFGCLTALIVPRMLAQHALTPDSFVDERVCRHGISLHSPAVCQFRMPRADKYVLVAKIDVRGEAGMELIYGCTFVGQTSRDWRRQPVGSPNIFDRFEVKPSKPAYEIGETVHLEVWNPLAVKSRLLIIWGDQPAVLDVENVTDSQKVSLGTMKEQDCPMPLCQVHVFACSTEDPSSIFNNVPHSVHYPQAAPIWAHQEVKLHISRPSSALKVQVAPNVASTAPGSDVEIEVKVSQAGQAEVAVMVVDKAWLDLRPSKLQDPLKAFEPSEIEARGPQWHIVTSLDGISSGDALGKATEIVRQRLEQNPWMGFLSWPISLRRADKSELDDDDYLERWGQELTAFPRSPLVEEFAYRSRGGPLMMAKGMAAPMALMESAPVPAMAEADMAMDDMAEGTPEAEETGSGRSQVVLRKRFAKLVALNRALLEPGINSWTTRVRLPQDLSTYVIRVVAVSREDTGTWSWGVAESSVQTLQPVYGKPLLPRVLRFMDVCRMGVSIQAAIDDIGGPSRPLLVEAVNVQNLRLLEKAEQTITMTSTSTEVRFTFASDVSVGPAYVVFNIKDAFSNSTLDAVAANIDVEVQQQGLRMASTTSIRANPSQGSVRKEAVAPLNAVPGSGEMSFSASVGFQAPLLAALLELAPRSYEQWQPLGEDILALLLGGLVLHVGYGLEASHEGLAAAIAAAEQRLPRHVVADLGMVNAPPEQRSWRGGTEPDLLLNSLALLTTRAARALGLVPASWAPLDEGVLLNAAQQALQTQQQDWMRCCQRDMSFVSYIGPWHLAVFFLAYPPAQSRKDLQPLWEELLRTAITGDKGSELDILTRIASAELGRGLVPAFGADRRAYATAEALLGRIRVQGPTAYVAEAEGGMHSASRWIQSLSLWLWSGLPKYAENPMTPLVASQLLSADRSPWQRSLPPRDLIMASVSLLAFDAASGSSTEADIPLQIMAQADTLLNVELRSTPPKLLTVWTAWPWSELPDTLPKSGMDLEIQVGAGSGLAIVSYAIDLIPVKPFVEPQFKGIMVQKIVQKLDTGGRCHGPAVHVAKPGQLLCVTIQVTSPDDLHDVEVMDLVSAGLEPLDENLAAGAAVAGEDPSGDNDFVWGLLLGRSWQRTVRRDSVRWQSTYMWGGTHTLSFNCIANAPGVYSLPATKAHSVKFPEVMGFSGAASFLVEDTADSPNAVSAPMLQQFRKKVGAAYQVDLGLLGMAPGVSSMLPVACPQACPAAGSCNLAKGICECASSSGDLLPCEDLSSQEPVRPNPEAPLHTGHQVQGPGPPGPARPEVPETFDASQSKVVISGLLL</sequence>
<feature type="non-terminal residue" evidence="3">
    <location>
        <position position="1309"/>
    </location>
</feature>
<keyword evidence="4" id="KW-1185">Reference proteome</keyword>
<dbReference type="Pfam" id="PF07703">
    <property type="entry name" value="A2M_BRD"/>
    <property type="match status" value="1"/>
</dbReference>
<evidence type="ECO:0000259" key="2">
    <source>
        <dbReference type="SMART" id="SM01359"/>
    </source>
</evidence>
<feature type="region of interest" description="Disordered" evidence="1">
    <location>
        <begin position="1256"/>
        <end position="1298"/>
    </location>
</feature>
<proteinExistence type="predicted"/>
<dbReference type="GO" id="GO:0004866">
    <property type="term" value="F:endopeptidase inhibitor activity"/>
    <property type="evidence" value="ECO:0007669"/>
    <property type="project" value="TreeGrafter"/>
</dbReference>
<reference evidence="3" key="1">
    <citation type="submission" date="2021-02" db="EMBL/GenBank/DDBJ databases">
        <authorList>
            <person name="Dougan E. K."/>
            <person name="Rhodes N."/>
            <person name="Thang M."/>
            <person name="Chan C."/>
        </authorList>
    </citation>
    <scope>NUCLEOTIDE SEQUENCE</scope>
</reference>
<dbReference type="Proteomes" id="UP000604046">
    <property type="component" value="Unassembled WGS sequence"/>
</dbReference>
<dbReference type="InterPro" id="IPR011625">
    <property type="entry name" value="A2M_N_BRD"/>
</dbReference>
<dbReference type="Pfam" id="PF17973">
    <property type="entry name" value="bMG10"/>
    <property type="match status" value="1"/>
</dbReference>
<accession>A0A812KS44</accession>
<dbReference type="PANTHER" id="PTHR40094:SF1">
    <property type="entry name" value="UBIQUITIN DOMAIN-CONTAINING PROTEIN"/>
    <property type="match status" value="1"/>
</dbReference>
<dbReference type="SMART" id="SM01359">
    <property type="entry name" value="A2M_N_2"/>
    <property type="match status" value="1"/>
</dbReference>
<dbReference type="InterPro" id="IPR051802">
    <property type="entry name" value="YfhM-like"/>
</dbReference>
<dbReference type="InterPro" id="IPR041246">
    <property type="entry name" value="Bact_MG10"/>
</dbReference>
<evidence type="ECO:0000313" key="3">
    <source>
        <dbReference type="EMBL" id="CAE7229083.1"/>
    </source>
</evidence>
<dbReference type="EMBL" id="CAJNDS010000702">
    <property type="protein sequence ID" value="CAE7229083.1"/>
    <property type="molecule type" value="Genomic_DNA"/>
</dbReference>